<reference evidence="3 4" key="1">
    <citation type="journal article" date="2024" name="Nat. Commun.">
        <title>Phylogenomics reveals the evolutionary origins of lichenization in chlorophyte algae.</title>
        <authorList>
            <person name="Puginier C."/>
            <person name="Libourel C."/>
            <person name="Otte J."/>
            <person name="Skaloud P."/>
            <person name="Haon M."/>
            <person name="Grisel S."/>
            <person name="Petersen M."/>
            <person name="Berrin J.G."/>
            <person name="Delaux P.M."/>
            <person name="Dal Grande F."/>
            <person name="Keller J."/>
        </authorList>
    </citation>
    <scope>NUCLEOTIDE SEQUENCE [LARGE SCALE GENOMIC DNA]</scope>
    <source>
        <strain evidence="3 4">SAG 2036</strain>
    </source>
</reference>
<protein>
    <recommendedName>
        <fullName evidence="2">TRAPPC10/Trs130 N-terminal domain-containing protein</fullName>
    </recommendedName>
</protein>
<feature type="region of interest" description="Disordered" evidence="1">
    <location>
        <begin position="1167"/>
        <end position="1219"/>
    </location>
</feature>
<organism evidence="3 4">
    <name type="scientific">Symbiochloris irregularis</name>
    <dbReference type="NCBI Taxonomy" id="706552"/>
    <lineage>
        <taxon>Eukaryota</taxon>
        <taxon>Viridiplantae</taxon>
        <taxon>Chlorophyta</taxon>
        <taxon>core chlorophytes</taxon>
        <taxon>Trebouxiophyceae</taxon>
        <taxon>Trebouxiales</taxon>
        <taxon>Trebouxiaceae</taxon>
        <taxon>Symbiochloris</taxon>
    </lineage>
</organism>
<dbReference type="GO" id="GO:1990071">
    <property type="term" value="C:TRAPPII protein complex"/>
    <property type="evidence" value="ECO:0007669"/>
    <property type="project" value="InterPro"/>
</dbReference>
<sequence length="1843" mass="194814">MTVTQDSARFSIAVEDFGSVWPVIREAVQARLPLRNLSLNNKFGNAVAVHQLQAQYVLSSSESVQRLRPFTSSPVTWFRNPYAQLFLVTGEDKDDFNRSAKQQIRAILDRDRDPLSGEWIIAYLRPLASDPSSKGSRKVFEALKSEFSSRKRDRCVRLEALGPRGVITGLEELERLLKEAIKATFEAREKAYDAEVRKLMAGRQEAGWKFGDLFLVKDSLAVMLEAAGLMEDALREYFELEACFLEVPMHSGALSIHAFGGGGKGDDNAALLHTAWGEVRSSVQRGGLDAFRFRQYLFACMARLLMQLQRPTEVAERGLKFVQSFAALLGRRLEMPRLFREAWAFSACMALAGMATSMAPPPPTPSTTLQQGTTGATPLGLSASWRLHRRSTSDFVARTTGTGGSTSADSNNMFSLTLNSMPRRSHSATDLLEEAQRKGHAHFSPSVTWENNSSEPDDSSQMSVASHQSSLAPIKTGARTSPETSASRQPASARAPKPIGSVSPKGLRSSVSKKEALAAQEKHAQAQSTKQSGGAVPATEVDWDLGLPAELDGDWAEAEWGASGLPEPGPPDVPRNAPGQGARTFYGLLGQLYTTARHQLVHMASSLEVGTSAPADDAGVQDPAAFPPTAMVAMSSLSEAPPSPPMPSIASAPPQPEPQQHPPQQQGDGMPAPGSLRVISHSGELSTSSSALPPPPVPSRLARYASDVMGSAPGVRRSDSATSLEQSHAHSTPPLPHQGHAHSRTRGSSLGGDSDFNDTASVSDTDSTETRSTSRSALPLHPRLPAFRMPGLHSSSSTPAASTSAPSTATDPNLGAVELQVGTPRGNASGEFSPPTANGGTDSPRWGTRLPRGGRRPSGNHEMPSLGPAAIPEWLSHWRLKLALSSPAHYQELWVELSLAAAACYSAAGRKRNAALLRAEVGQALAAAGVHAPAAQALARQTGMFLDQRWLLLSATLLPHLASCHRALSQVTPPAICMQLLSLPGAVAHLLDREAIQQELLRACHAPPAHGGAIMPMQNASPHHALASQDSLPIMLGSLMHQPSMGLGLMSQHSLPSFRLQKAAEGAEAGGVVDGLGVLWVQPVRGTYSRFFGQSNSLDEPFLIDSIGEKGSGGAVDSTVGDIITVAVDVISTLPTELPAATATLTLSVLQEMKLVFTPRTAAAVEADPGLGQQLQGGSRGESMQGDMDATPLARASEGADRRPAELSTTSQFTTRWQETEDVSCPLVRIARGSSLPPDVQVHTDQASASPPQPEQQQLGSSPSGSPGSANPHLQRLASGMAGSRRDALKKSALQRSSSGLQRMNSSLKPRESGGLASEALMLMPGSNRLYFQARPLKRGLYALHRLHIHIGKMQLQLFPQIPPAQGSGPPTPPHVALVVARGGPTGEPALGCMNPLGHLREASVLLNVPVGEDVRCVPLGEARLSQANGIPGSGQEATAGWRGCTTQADEYGPGWVSVSGLAAGATSGLCPPSPVLLWIPISAGKAQAERESVRVVPHHTPAPTRELGRSTSLLPPGEPGGLVLSPRAPGHGQQHLQQAPAGPATPCGLAHIDVSAAYTAGCPRSHTARLAVPVCAPFRMTVRLLPCEVLPGEQVASEWGPPPLQLGEASLPLPPELPGDPADEPSAGNAQTDQQLGHERHAHSPEHYAALGETWSPHSPTPHSPFDSNPPSPFNGSTSQSPPRRLTRTSSTAGSPSPLGTASRRESRDHSHQASRRSSDTGVPDGAAARRTGAGGRTVQHHFVLEMANAGAPPQTSVHVFLLGPFTARAGQPVTLCWRLERCLHAPSGPSLQQVQYEVLLKGEGWQGQGLLRGSVALPASQNATATVEAMAVPKAGHITCW</sequence>
<feature type="compositionally biased region" description="Polar residues" evidence="1">
    <location>
        <begin position="1679"/>
        <end position="1701"/>
    </location>
</feature>
<feature type="region of interest" description="Disordered" evidence="1">
    <location>
        <begin position="1598"/>
        <end position="1737"/>
    </location>
</feature>
<dbReference type="Proteomes" id="UP001465755">
    <property type="component" value="Unassembled WGS sequence"/>
</dbReference>
<dbReference type="GO" id="GO:0006891">
    <property type="term" value="P:intra-Golgi vesicle-mediated transport"/>
    <property type="evidence" value="ECO:0007669"/>
    <property type="project" value="TreeGrafter"/>
</dbReference>
<feature type="compositionally biased region" description="Low complexity" evidence="1">
    <location>
        <begin position="794"/>
        <end position="810"/>
    </location>
</feature>
<feature type="region of interest" description="Disordered" evidence="1">
    <location>
        <begin position="635"/>
        <end position="865"/>
    </location>
</feature>
<dbReference type="GO" id="GO:0034498">
    <property type="term" value="P:early endosome to Golgi transport"/>
    <property type="evidence" value="ECO:0007669"/>
    <property type="project" value="TreeGrafter"/>
</dbReference>
<feature type="region of interest" description="Disordered" evidence="1">
    <location>
        <begin position="1235"/>
        <end position="1313"/>
    </location>
</feature>
<dbReference type="EMBL" id="JALJOQ010000039">
    <property type="protein sequence ID" value="KAK9806020.1"/>
    <property type="molecule type" value="Genomic_DNA"/>
</dbReference>
<feature type="compositionally biased region" description="Pro residues" evidence="1">
    <location>
        <begin position="641"/>
        <end position="661"/>
    </location>
</feature>
<dbReference type="InterPro" id="IPR056913">
    <property type="entry name" value="TRAPPC10/Trs130_N"/>
</dbReference>
<name>A0AAW1P7V0_9CHLO</name>
<dbReference type="GO" id="GO:0005829">
    <property type="term" value="C:cytosol"/>
    <property type="evidence" value="ECO:0007669"/>
    <property type="project" value="GOC"/>
</dbReference>
<feature type="compositionally biased region" description="Low complexity" evidence="1">
    <location>
        <begin position="761"/>
        <end position="776"/>
    </location>
</feature>
<feature type="compositionally biased region" description="Polar residues" evidence="1">
    <location>
        <begin position="720"/>
        <end position="730"/>
    </location>
</feature>
<feature type="compositionally biased region" description="Polar residues" evidence="1">
    <location>
        <begin position="1207"/>
        <end position="1217"/>
    </location>
</feature>
<feature type="compositionally biased region" description="Basic and acidic residues" evidence="1">
    <location>
        <begin position="512"/>
        <end position="524"/>
    </location>
</feature>
<feature type="compositionally biased region" description="Polar residues" evidence="1">
    <location>
        <begin position="445"/>
        <end position="454"/>
    </location>
</feature>
<dbReference type="InterPro" id="IPR045126">
    <property type="entry name" value="TRAPPC10/Trs130"/>
</dbReference>
<feature type="compositionally biased region" description="Basic and acidic residues" evidence="1">
    <location>
        <begin position="1637"/>
        <end position="1647"/>
    </location>
</feature>
<keyword evidence="4" id="KW-1185">Reference proteome</keyword>
<proteinExistence type="predicted"/>
<comment type="caution">
    <text evidence="3">The sequence shown here is derived from an EMBL/GenBank/DDBJ whole genome shotgun (WGS) entry which is preliminary data.</text>
</comment>
<feature type="compositionally biased region" description="Low complexity" evidence="1">
    <location>
        <begin position="459"/>
        <end position="470"/>
    </location>
</feature>
<feature type="compositionally biased region" description="Polar residues" evidence="1">
    <location>
        <begin position="1294"/>
        <end position="1308"/>
    </location>
</feature>
<dbReference type="PANTHER" id="PTHR13251">
    <property type="entry name" value="EPILEPSY HOLOPROSENCEPHALY CANDIDATE 1/TMEM1"/>
    <property type="match status" value="1"/>
</dbReference>
<gene>
    <name evidence="3" type="ORF">WJX73_006019</name>
</gene>
<dbReference type="PANTHER" id="PTHR13251:SF3">
    <property type="entry name" value="TRAFFICKING PROTEIN PARTICLE COMPLEX SUBUNIT 10"/>
    <property type="match status" value="1"/>
</dbReference>
<accession>A0AAW1P7V0</accession>
<evidence type="ECO:0000313" key="4">
    <source>
        <dbReference type="Proteomes" id="UP001465755"/>
    </source>
</evidence>
<evidence type="ECO:0000259" key="2">
    <source>
        <dbReference type="Pfam" id="PF23036"/>
    </source>
</evidence>
<evidence type="ECO:0000256" key="1">
    <source>
        <dbReference type="SAM" id="MobiDB-lite"/>
    </source>
</evidence>
<dbReference type="Pfam" id="PF23036">
    <property type="entry name" value="TRAPPC10_1st"/>
    <property type="match status" value="1"/>
</dbReference>
<feature type="region of interest" description="Disordered" evidence="1">
    <location>
        <begin position="395"/>
        <end position="414"/>
    </location>
</feature>
<feature type="compositionally biased region" description="Low complexity" evidence="1">
    <location>
        <begin position="485"/>
        <end position="496"/>
    </location>
</feature>
<feature type="region of interest" description="Disordered" evidence="1">
    <location>
        <begin position="358"/>
        <end position="383"/>
    </location>
</feature>
<feature type="compositionally biased region" description="Low complexity" evidence="1">
    <location>
        <begin position="1246"/>
        <end position="1269"/>
    </location>
</feature>
<feature type="compositionally biased region" description="Pro residues" evidence="1">
    <location>
        <begin position="1660"/>
        <end position="1674"/>
    </location>
</feature>
<feature type="domain" description="TRAPPC10/Trs130 N-terminal" evidence="2">
    <location>
        <begin position="10"/>
        <end position="315"/>
    </location>
</feature>
<feature type="region of interest" description="Disordered" evidence="1">
    <location>
        <begin position="434"/>
        <end position="536"/>
    </location>
</feature>
<evidence type="ECO:0000313" key="3">
    <source>
        <dbReference type="EMBL" id="KAK9806020.1"/>
    </source>
</evidence>
<feature type="compositionally biased region" description="Basic and acidic residues" evidence="1">
    <location>
        <begin position="1704"/>
        <end position="1713"/>
    </location>
</feature>